<name>A0A7M5VBA6_9CNID</name>
<dbReference type="AlphaFoldDB" id="A0A7M5VBA6"/>
<dbReference type="Pfam" id="PF00100">
    <property type="entry name" value="Zona_pellucida"/>
    <property type="match status" value="1"/>
</dbReference>
<dbReference type="PANTHER" id="PTHR14002:SF43">
    <property type="entry name" value="DELTA-LIKE PROTEIN"/>
    <property type="match status" value="1"/>
</dbReference>
<evidence type="ECO:0000313" key="7">
    <source>
        <dbReference type="Proteomes" id="UP000594262"/>
    </source>
</evidence>
<dbReference type="InterPro" id="IPR055356">
    <property type="entry name" value="ZP-N"/>
</dbReference>
<reference evidence="6" key="1">
    <citation type="submission" date="2021-01" db="UniProtKB">
        <authorList>
            <consortium name="EnsemblMetazoa"/>
        </authorList>
    </citation>
    <scope>IDENTIFICATION</scope>
</reference>
<dbReference type="RefSeq" id="XP_066937011.1">
    <property type="nucleotide sequence ID" value="XM_067080910.1"/>
</dbReference>
<feature type="chain" id="PRO_5029759105" description="ZP domain-containing protein" evidence="4">
    <location>
        <begin position="19"/>
        <end position="890"/>
    </location>
</feature>
<dbReference type="OrthoDB" id="5959488at2759"/>
<evidence type="ECO:0000313" key="6">
    <source>
        <dbReference type="EnsemblMetazoa" id="CLYHEMP009532.1"/>
    </source>
</evidence>
<dbReference type="SMART" id="SM00241">
    <property type="entry name" value="ZP"/>
    <property type="match status" value="1"/>
</dbReference>
<keyword evidence="3" id="KW-0812">Transmembrane</keyword>
<dbReference type="PANTHER" id="PTHR14002">
    <property type="entry name" value="ENDOGLIN/TGF-BETA RECEPTOR TYPE III"/>
    <property type="match status" value="1"/>
</dbReference>
<feature type="domain" description="ZP" evidence="5">
    <location>
        <begin position="519"/>
        <end position="794"/>
    </location>
</feature>
<accession>A0A7M5VBA6</accession>
<keyword evidence="1 4" id="KW-0732">Signal</keyword>
<proteinExistence type="predicted"/>
<keyword evidence="3" id="KW-1133">Transmembrane helix</keyword>
<dbReference type="InterPro" id="IPR042235">
    <property type="entry name" value="ZP-C_dom"/>
</dbReference>
<keyword evidence="3" id="KW-0472">Membrane</keyword>
<evidence type="ECO:0000256" key="2">
    <source>
        <dbReference type="ARBA" id="ARBA00023157"/>
    </source>
</evidence>
<dbReference type="Pfam" id="PF23344">
    <property type="entry name" value="ZP-N"/>
    <property type="match status" value="1"/>
</dbReference>
<evidence type="ECO:0000256" key="4">
    <source>
        <dbReference type="SAM" id="SignalP"/>
    </source>
</evidence>
<keyword evidence="7" id="KW-1185">Reference proteome</keyword>
<dbReference type="InterPro" id="IPR001507">
    <property type="entry name" value="ZP_dom"/>
</dbReference>
<evidence type="ECO:0000256" key="1">
    <source>
        <dbReference type="ARBA" id="ARBA00022729"/>
    </source>
</evidence>
<feature type="signal peptide" evidence="4">
    <location>
        <begin position="1"/>
        <end position="18"/>
    </location>
</feature>
<dbReference type="Proteomes" id="UP000594262">
    <property type="component" value="Unplaced"/>
</dbReference>
<dbReference type="Gene3D" id="2.60.40.3210">
    <property type="entry name" value="Zona pellucida, ZP-N domain"/>
    <property type="match status" value="1"/>
</dbReference>
<dbReference type="EnsemblMetazoa" id="CLYHEMT009532.1">
    <property type="protein sequence ID" value="CLYHEMP009532.1"/>
    <property type="gene ID" value="CLYHEMG009532"/>
</dbReference>
<dbReference type="GeneID" id="136824923"/>
<sequence>MKLEYILGVALLLEIVAAQSSLNTIKGGSISYRYDPQSDEHILVDFYLSVAKDSDYGKACQRETKEGEEHTQNTGISLRFWRGSSYPRSTDSGALFAYIKYYCESPEPVTRNYPRTQRQIIYGTHRVPISMYYFFVGFNNMDTDNGVLITQFSNATRPDTRERNLPARAAVFGMHTVYHDEDSLKFLVTDTNRDHIRCEVEGRMLEGCALSLHHLPKTKKFTKTFNVVVTKFAHSSMSFSSHVSRMSFLVEVERLVAPLSASSSARAEIMAGVPSCLSIHGNGAHVEEHDDIIGRSVREIAYERVGGRRIITRADPQRSGITYTYNGTIDKHRPEGIYPTCYRIVTADPENNYIYSKQVCTQVSTLKDGFALKTEYNYPKHGGKAMVDDVKTLNVVVHGAMKEPTTFSVAILEYETDRSVYSFDYNERNIKEHYKTENDPIKLFITNITITLPYMTSLVANRKYYVIFNKYPYALPGCKDHQRDSPMNKDEWTFTTETVSNNPPMPIDGGEIKHETELMCKHDSFSFTFKQLHNSTMPIKKVTLLKDDCEMRYDRMSNIYDALNIMFTKCGTQMSEDEHHIVFSNIARVYYTNRTTSNSLITRTKTMNIKLECRLPKTQINTLRGKPTRNATDGGDGSGPEGIVVGPQFIEIHDTARSNASFRIDFQVYKSLQYGHSYGREEFPIYLAVSNRIYFEVSIDKKDLSILPRTCYATKTQSYQDEQRYHLIQDSCPKDQTYVMHNDNIAKNKFRFSVQAFNFKDGGDSIFVHCHTYVCKNQTDEQCQFGCHNNGKRSRRSIELKEEVEGYMTSTLEIKIKGDKIAVIHNRSSSDDETTDDQSKTMLLYLQIPVAIAVFGLLFFAYKCLQKRNASSNGGVFFEEEMKLKKNEML</sequence>
<dbReference type="Gene3D" id="2.60.40.4100">
    <property type="entry name" value="Zona pellucida, ZP-C domain"/>
    <property type="match status" value="1"/>
</dbReference>
<evidence type="ECO:0000256" key="3">
    <source>
        <dbReference type="SAM" id="Phobius"/>
    </source>
</evidence>
<feature type="transmembrane region" description="Helical" evidence="3">
    <location>
        <begin position="842"/>
        <end position="862"/>
    </location>
</feature>
<protein>
    <recommendedName>
        <fullName evidence="5">ZP domain-containing protein</fullName>
    </recommendedName>
</protein>
<organism evidence="6 7">
    <name type="scientific">Clytia hemisphaerica</name>
    <dbReference type="NCBI Taxonomy" id="252671"/>
    <lineage>
        <taxon>Eukaryota</taxon>
        <taxon>Metazoa</taxon>
        <taxon>Cnidaria</taxon>
        <taxon>Hydrozoa</taxon>
        <taxon>Hydroidolina</taxon>
        <taxon>Leptothecata</taxon>
        <taxon>Obeliida</taxon>
        <taxon>Clytiidae</taxon>
        <taxon>Clytia</taxon>
    </lineage>
</organism>
<dbReference type="InterPro" id="IPR055355">
    <property type="entry name" value="ZP-C"/>
</dbReference>
<keyword evidence="2" id="KW-1015">Disulfide bond</keyword>
<dbReference type="PROSITE" id="PS51034">
    <property type="entry name" value="ZP_2"/>
    <property type="match status" value="1"/>
</dbReference>
<evidence type="ECO:0000259" key="5">
    <source>
        <dbReference type="PROSITE" id="PS51034"/>
    </source>
</evidence>